<evidence type="ECO:0000313" key="2">
    <source>
        <dbReference type="EMBL" id="SAK49380.1"/>
    </source>
</evidence>
<evidence type="ECO:0000259" key="1">
    <source>
        <dbReference type="Pfam" id="PF13401"/>
    </source>
</evidence>
<dbReference type="Pfam" id="PF13401">
    <property type="entry name" value="AAA_22"/>
    <property type="match status" value="1"/>
</dbReference>
<feature type="domain" description="ORC1/DEAH AAA+ ATPase" evidence="1">
    <location>
        <begin position="54"/>
        <end position="204"/>
    </location>
</feature>
<dbReference type="OrthoDB" id="9086539at2"/>
<protein>
    <submittedName>
        <fullName evidence="2">ATPase AAA</fullName>
    </submittedName>
</protein>
<dbReference type="EMBL" id="FCOE02000003">
    <property type="protein sequence ID" value="SAK49380.1"/>
    <property type="molecule type" value="Genomic_DNA"/>
</dbReference>
<sequence length="355" mass="40698">MLTSDQAAARERAIAGSPQDKEAYMREIYVPHRNFDRVDSEAKTCLTAGTGLAIVMVVGPPGAGKTTFGRFQLRELLRRYAAQIHHSRSFIPATMATLDTPQKNRELNWTLLYSRLCRALRAPSPLDGYTVEQTDTQSFDMLKQAKLFFEAALNYRGLRHLILDEIIYLTASSTEPFYYGEFFKSLANRSGFNLLLLGNYGCERIAVASGALARRVIVLEYPRYKANNDDYKEYCKFVASILPLLPFRFEVDVEEHQQYLFESSIGLPGLTVNILFEACSRCNEARFPRWDDRYLRLSMPSDEAHDQLLKETLIGEMKIERFLRSGDKHNYNSEDIILSRILAEQSQESERQRGK</sequence>
<accession>A0A157ZV58</accession>
<dbReference type="GO" id="GO:0016887">
    <property type="term" value="F:ATP hydrolysis activity"/>
    <property type="evidence" value="ECO:0007669"/>
    <property type="project" value="InterPro"/>
</dbReference>
<dbReference type="Proteomes" id="UP000054911">
    <property type="component" value="Unassembled WGS sequence"/>
</dbReference>
<gene>
    <name evidence="2" type="ORF">AWB80_01340</name>
</gene>
<comment type="caution">
    <text evidence="2">The sequence shown here is derived from an EMBL/GenBank/DDBJ whole genome shotgun (WGS) entry which is preliminary data.</text>
</comment>
<organism evidence="2 3">
    <name type="scientific">Caballeronia pedi</name>
    <dbReference type="NCBI Taxonomy" id="1777141"/>
    <lineage>
        <taxon>Bacteria</taxon>
        <taxon>Pseudomonadati</taxon>
        <taxon>Pseudomonadota</taxon>
        <taxon>Betaproteobacteria</taxon>
        <taxon>Burkholderiales</taxon>
        <taxon>Burkholderiaceae</taxon>
        <taxon>Caballeronia</taxon>
    </lineage>
</organism>
<dbReference type="Gene3D" id="3.40.50.300">
    <property type="entry name" value="P-loop containing nucleotide triphosphate hydrolases"/>
    <property type="match status" value="1"/>
</dbReference>
<name>A0A157ZV58_9BURK</name>
<reference evidence="2" key="1">
    <citation type="submission" date="2016-01" db="EMBL/GenBank/DDBJ databases">
        <authorList>
            <person name="Peeters C."/>
        </authorList>
    </citation>
    <scope>NUCLEOTIDE SEQUENCE [LARGE SCALE GENOMIC DNA]</scope>
    <source>
        <strain evidence="2">LMG 29323</strain>
    </source>
</reference>
<keyword evidence="3" id="KW-1185">Reference proteome</keyword>
<dbReference type="InterPro" id="IPR049945">
    <property type="entry name" value="AAA_22"/>
</dbReference>
<dbReference type="InterPro" id="IPR027417">
    <property type="entry name" value="P-loop_NTPase"/>
</dbReference>
<evidence type="ECO:0000313" key="3">
    <source>
        <dbReference type="Proteomes" id="UP000054911"/>
    </source>
</evidence>
<dbReference type="RefSeq" id="WP_061173864.1">
    <property type="nucleotide sequence ID" value="NZ_FCOE02000003.1"/>
</dbReference>
<dbReference type="STRING" id="1777141.AWB80_01340"/>
<dbReference type="SUPFAM" id="SSF52540">
    <property type="entry name" value="P-loop containing nucleoside triphosphate hydrolases"/>
    <property type="match status" value="1"/>
</dbReference>
<dbReference type="AlphaFoldDB" id="A0A157ZV58"/>
<proteinExistence type="predicted"/>